<keyword evidence="3" id="KW-1185">Reference proteome</keyword>
<organism evidence="2 3">
    <name type="scientific">Blautia faecis</name>
    <dbReference type="NCBI Taxonomy" id="871665"/>
    <lineage>
        <taxon>Bacteria</taxon>
        <taxon>Bacillati</taxon>
        <taxon>Bacillota</taxon>
        <taxon>Clostridia</taxon>
        <taxon>Lachnospirales</taxon>
        <taxon>Lachnospiraceae</taxon>
        <taxon>Blautia</taxon>
    </lineage>
</organism>
<evidence type="ECO:0000313" key="3">
    <source>
        <dbReference type="Proteomes" id="UP001644719"/>
    </source>
</evidence>
<reference evidence="2 3" key="1">
    <citation type="journal article" date="2020" name="Cell Host Microbe">
        <title>Functional and Genomic Variation between Human-Derived Isolates of Lachnospiraceae Reveals Inter- and Intra-Species Diversity.</title>
        <authorList>
            <person name="Sorbara M.T."/>
            <person name="Littmann E.R."/>
            <person name="Fontana E."/>
            <person name="Moody T.U."/>
            <person name="Kohout C.E."/>
            <person name="Gjonbalaj M."/>
            <person name="Eaton V."/>
            <person name="Seok R."/>
            <person name="Leiner I.M."/>
            <person name="Pamer E.G."/>
        </authorList>
    </citation>
    <scope>NUCLEOTIDE SEQUENCE [LARGE SCALE GENOMIC DNA]</scope>
    <source>
        <strain evidence="2 3">MSK.17.74</strain>
    </source>
</reference>
<comment type="similarity">
    <text evidence="1">Belongs to the UPF0246 family.</text>
</comment>
<dbReference type="InterPro" id="IPR005583">
    <property type="entry name" value="YaaA"/>
</dbReference>
<dbReference type="PANTHER" id="PTHR30283">
    <property type="entry name" value="PEROXIDE STRESS RESPONSE PROTEIN YAAA"/>
    <property type="match status" value="1"/>
</dbReference>
<proteinExistence type="inferred from homology"/>
<dbReference type="HAMAP" id="MF_00652">
    <property type="entry name" value="UPF0246"/>
    <property type="match status" value="1"/>
</dbReference>
<accession>A0ABX2H7I3</accession>
<name>A0ABX2H7I3_9FIRM</name>
<dbReference type="EMBL" id="JAAITS010000026">
    <property type="protein sequence ID" value="NSG85792.1"/>
    <property type="molecule type" value="Genomic_DNA"/>
</dbReference>
<dbReference type="Pfam" id="PF03883">
    <property type="entry name" value="H2O2_YaaD"/>
    <property type="match status" value="1"/>
</dbReference>
<protein>
    <recommendedName>
        <fullName evidence="1">UPF0246 protein G5B17_10155</fullName>
    </recommendedName>
</protein>
<dbReference type="Proteomes" id="UP001644719">
    <property type="component" value="Unassembled WGS sequence"/>
</dbReference>
<dbReference type="RefSeq" id="WP_148462671.1">
    <property type="nucleotide sequence ID" value="NZ_JAAITS010000026.1"/>
</dbReference>
<gene>
    <name evidence="2" type="primary">yaaA</name>
    <name evidence="2" type="ORF">G5B17_10155</name>
</gene>
<sequence>MKIILSPAKKMITDTDSIAPVGMPDFLDKTTKILSWMKSLEKEELKAIWKCNDKIARQNFDRLENMDLYHMLTPAILSYEGIAFQYMAPAVFEDGQFEYIQKHLRILSAFYGSLKPLDGVKPYRLEMQAKVTIGNTRNLYDYWGDLLYQSVIDDSRIIINLASKEYSKCIEKYLSPKDTYITITFCELSGEKLVTKGTYAKMARGEMVRFMAERGIENPADIQEFNRLGYRFREDLSSEKEYIFERLSAL</sequence>
<comment type="caution">
    <text evidence="2">The sequence shown here is derived from an EMBL/GenBank/DDBJ whole genome shotgun (WGS) entry which is preliminary data.</text>
</comment>
<evidence type="ECO:0000313" key="2">
    <source>
        <dbReference type="EMBL" id="NSG85792.1"/>
    </source>
</evidence>
<dbReference type="PANTHER" id="PTHR30283:SF4">
    <property type="entry name" value="PEROXIDE STRESS RESISTANCE PROTEIN YAAA"/>
    <property type="match status" value="1"/>
</dbReference>
<evidence type="ECO:0000256" key="1">
    <source>
        <dbReference type="HAMAP-Rule" id="MF_00652"/>
    </source>
</evidence>
<dbReference type="NCBIfam" id="NF002543">
    <property type="entry name" value="PRK02101.1-4"/>
    <property type="match status" value="1"/>
</dbReference>